<evidence type="ECO:0000313" key="4">
    <source>
        <dbReference type="EMBL" id="MDB6177235.1"/>
    </source>
</evidence>
<accession>A0ABT4ZCZ5</accession>
<evidence type="ECO:0000313" key="5">
    <source>
        <dbReference type="Proteomes" id="UP001165641"/>
    </source>
</evidence>
<feature type="chain" id="PRO_5046940932" evidence="2">
    <location>
        <begin position="34"/>
        <end position="388"/>
    </location>
</feature>
<protein>
    <submittedName>
        <fullName evidence="4">Porin</fullName>
    </submittedName>
</protein>
<evidence type="ECO:0000259" key="3">
    <source>
        <dbReference type="Pfam" id="PF13609"/>
    </source>
</evidence>
<evidence type="ECO:0000256" key="1">
    <source>
        <dbReference type="SAM" id="MobiDB-lite"/>
    </source>
</evidence>
<evidence type="ECO:0000256" key="2">
    <source>
        <dbReference type="SAM" id="SignalP"/>
    </source>
</evidence>
<dbReference type="EMBL" id="JAQBIE010000007">
    <property type="protein sequence ID" value="MDB6177235.1"/>
    <property type="molecule type" value="Genomic_DNA"/>
</dbReference>
<feature type="signal peptide" evidence="2">
    <location>
        <begin position="1"/>
        <end position="33"/>
    </location>
</feature>
<gene>
    <name evidence="4" type="ORF">PAF17_06900</name>
</gene>
<dbReference type="InterPro" id="IPR023614">
    <property type="entry name" value="Porin_dom_sf"/>
</dbReference>
<dbReference type="Proteomes" id="UP001165641">
    <property type="component" value="Unassembled WGS sequence"/>
</dbReference>
<comment type="caution">
    <text evidence="4">The sequence shown here is derived from an EMBL/GenBank/DDBJ whole genome shotgun (WGS) entry which is preliminary data.</text>
</comment>
<feature type="domain" description="Porin" evidence="3">
    <location>
        <begin position="20"/>
        <end position="369"/>
    </location>
</feature>
<dbReference type="SUPFAM" id="SSF56935">
    <property type="entry name" value="Porins"/>
    <property type="match status" value="1"/>
</dbReference>
<dbReference type="RefSeq" id="WP_271888360.1">
    <property type="nucleotide sequence ID" value="NZ_JAQBIE010000007.1"/>
</dbReference>
<dbReference type="InterPro" id="IPR033900">
    <property type="entry name" value="Gram_neg_porin_domain"/>
</dbReference>
<feature type="region of interest" description="Disordered" evidence="1">
    <location>
        <begin position="118"/>
        <end position="138"/>
    </location>
</feature>
<keyword evidence="2" id="KW-0732">Signal</keyword>
<keyword evidence="5" id="KW-1185">Reference proteome</keyword>
<organism evidence="4 5">
    <name type="scientific">Paracoccus onchidii</name>
    <dbReference type="NCBI Taxonomy" id="3017813"/>
    <lineage>
        <taxon>Bacteria</taxon>
        <taxon>Pseudomonadati</taxon>
        <taxon>Pseudomonadota</taxon>
        <taxon>Alphaproteobacteria</taxon>
        <taxon>Rhodobacterales</taxon>
        <taxon>Paracoccaceae</taxon>
        <taxon>Paracoccus</taxon>
    </lineage>
</organism>
<dbReference type="Pfam" id="PF13609">
    <property type="entry name" value="Porin_4"/>
    <property type="match status" value="1"/>
</dbReference>
<name>A0ABT4ZCZ5_9RHOB</name>
<reference evidence="4" key="1">
    <citation type="submission" date="2022-12" db="EMBL/GenBank/DDBJ databases">
        <title>Paracoccus onchidii sp. nov., isolated from a marine invertebrate from the South China Sea.</title>
        <authorList>
            <person name="Xu S."/>
            <person name="Liu Z."/>
            <person name="Xu Y."/>
        </authorList>
    </citation>
    <scope>NUCLEOTIDE SEQUENCE</scope>
    <source>
        <strain evidence="4">Z330</strain>
    </source>
</reference>
<proteinExistence type="predicted"/>
<dbReference type="Gene3D" id="2.40.160.10">
    <property type="entry name" value="Porin"/>
    <property type="match status" value="1"/>
</dbReference>
<sequence length="388" mass="42105">MHSFVHMHQPVTYIRMVAGAAFLALSAVGNADAQEREADTGHAPIRFRDITSLNFYGQANEGVLRFDDGEETSDYGIVANGNAVSRAGLSLTTDYDRGWTFFANFELGFLARPAREKTQIGSSRVDDGSDRTETRKLEASLSSPRGGRFWIGQGSMASDGSSEHDLSGTGLIASSNVSNMGGGLFRTRQGALSDVSTAAAFNNFDGLGRQFRLRYDTPTTKGVTFRVSYGTDVVNNNKGDLQDVAVSYGGNVAGRNLSAGLAYAHDKFRDAETISGSVSALDPGTGLSLTVATAFRQQDRDARYHYLKLGLQRDWFSAGRTALSIDHYSGRAIVKAGSTSRSWGIAAVQRMDNWNTDLFFGMRRYDYDDSSDAFQHGVATMLGMRIGF</sequence>